<dbReference type="InterPro" id="IPR001054">
    <property type="entry name" value="A/G_cyclase"/>
</dbReference>
<feature type="domain" description="Guanylate cyclase" evidence="2">
    <location>
        <begin position="155"/>
        <end position="279"/>
    </location>
</feature>
<keyword evidence="1" id="KW-0812">Transmembrane</keyword>
<sequence length="335" mass="40845">MKQNLKSIHSVNKILMFSFFTLNVFFVVFILFSIDQVSIHYLLYTNILINVLLVTLYLIANNRYLKDFENLMEFFKSYIEDKDILEIPKNTNFSENKKVESLFKKAYIKGNLMKKDFNDLKGVFDKFIPQDIYKKIGFRWYEKIALWNCISKVVTIMFLDIMWFTKISEKFTPERSLLLLNIYFDWIWDLVYRRWWYIDKFLWDWIMIIFEQESTDEALMCAIEIQEFIKKFQISAIWSKINIWIWINTGEVIMWTIWTKKRMDATVIWDNVNIASRLQTLTRKHNKAIIMSENTHDLIENRNKFSLHKIWEEQLVWKDNPVTLFCLEEFYKIDL</sequence>
<evidence type="ECO:0000256" key="1">
    <source>
        <dbReference type="SAM" id="Phobius"/>
    </source>
</evidence>
<dbReference type="PANTHER" id="PTHR43081">
    <property type="entry name" value="ADENYLATE CYCLASE, TERMINAL-DIFFERENTIATION SPECIFIC-RELATED"/>
    <property type="match status" value="1"/>
</dbReference>
<gene>
    <name evidence="3" type="ORF">ACD_3C00043G0014</name>
</gene>
<keyword evidence="1" id="KW-0472">Membrane</keyword>
<keyword evidence="1" id="KW-1133">Transmembrane helix</keyword>
<dbReference type="Pfam" id="PF00211">
    <property type="entry name" value="Guanylate_cyc"/>
    <property type="match status" value="1"/>
</dbReference>
<dbReference type="SUPFAM" id="SSF55073">
    <property type="entry name" value="Nucleotide cyclase"/>
    <property type="match status" value="1"/>
</dbReference>
<protein>
    <submittedName>
        <fullName evidence="3">Adenylate/guanylate cyclase</fullName>
    </submittedName>
</protein>
<evidence type="ECO:0000313" key="3">
    <source>
        <dbReference type="EMBL" id="EKE28575.1"/>
    </source>
</evidence>
<dbReference type="CDD" id="cd07302">
    <property type="entry name" value="CHD"/>
    <property type="match status" value="1"/>
</dbReference>
<organism evidence="3">
    <name type="scientific">uncultured bacterium</name>
    <name type="common">gcode 4</name>
    <dbReference type="NCBI Taxonomy" id="1234023"/>
    <lineage>
        <taxon>Bacteria</taxon>
        <taxon>environmental samples</taxon>
    </lineage>
</organism>
<proteinExistence type="predicted"/>
<evidence type="ECO:0000259" key="2">
    <source>
        <dbReference type="PROSITE" id="PS50125"/>
    </source>
</evidence>
<dbReference type="GO" id="GO:0035556">
    <property type="term" value="P:intracellular signal transduction"/>
    <property type="evidence" value="ECO:0007669"/>
    <property type="project" value="InterPro"/>
</dbReference>
<dbReference type="InterPro" id="IPR050697">
    <property type="entry name" value="Adenylyl/Guanylyl_Cyclase_3/4"/>
</dbReference>
<dbReference type="AlphaFoldDB" id="K2GYR4"/>
<dbReference type="EMBL" id="AMFJ01000317">
    <property type="protein sequence ID" value="EKE28575.1"/>
    <property type="molecule type" value="Genomic_DNA"/>
</dbReference>
<feature type="transmembrane region" description="Helical" evidence="1">
    <location>
        <begin position="40"/>
        <end position="60"/>
    </location>
</feature>
<dbReference type="GO" id="GO:0009190">
    <property type="term" value="P:cyclic nucleotide biosynthetic process"/>
    <property type="evidence" value="ECO:0007669"/>
    <property type="project" value="InterPro"/>
</dbReference>
<dbReference type="GO" id="GO:0004016">
    <property type="term" value="F:adenylate cyclase activity"/>
    <property type="evidence" value="ECO:0007669"/>
    <property type="project" value="UniProtKB-ARBA"/>
</dbReference>
<dbReference type="PROSITE" id="PS50125">
    <property type="entry name" value="GUANYLATE_CYCLASE_2"/>
    <property type="match status" value="1"/>
</dbReference>
<comment type="caution">
    <text evidence="3">The sequence shown here is derived from an EMBL/GenBank/DDBJ whole genome shotgun (WGS) entry which is preliminary data.</text>
</comment>
<name>K2GYR4_9BACT</name>
<dbReference type="PANTHER" id="PTHR43081:SF1">
    <property type="entry name" value="ADENYLATE CYCLASE, TERMINAL-DIFFERENTIATION SPECIFIC"/>
    <property type="match status" value="1"/>
</dbReference>
<dbReference type="InterPro" id="IPR029787">
    <property type="entry name" value="Nucleotide_cyclase"/>
</dbReference>
<accession>K2GYR4</accession>
<reference evidence="3" key="1">
    <citation type="journal article" date="2012" name="Science">
        <title>Fermentation, hydrogen, and sulfur metabolism in multiple uncultivated bacterial phyla.</title>
        <authorList>
            <person name="Wrighton K.C."/>
            <person name="Thomas B.C."/>
            <person name="Sharon I."/>
            <person name="Miller C.S."/>
            <person name="Castelle C.J."/>
            <person name="VerBerkmoes N.C."/>
            <person name="Wilkins M.J."/>
            <person name="Hettich R.L."/>
            <person name="Lipton M.S."/>
            <person name="Williams K.H."/>
            <person name="Long P.E."/>
            <person name="Banfield J.F."/>
        </authorList>
    </citation>
    <scope>NUCLEOTIDE SEQUENCE [LARGE SCALE GENOMIC DNA]</scope>
</reference>
<feature type="transmembrane region" description="Helical" evidence="1">
    <location>
        <begin position="12"/>
        <end position="34"/>
    </location>
</feature>
<feature type="transmembrane region" description="Helical" evidence="1">
    <location>
        <begin position="144"/>
        <end position="164"/>
    </location>
</feature>
<dbReference type="Gene3D" id="3.30.70.1230">
    <property type="entry name" value="Nucleotide cyclase"/>
    <property type="match status" value="1"/>
</dbReference>